<dbReference type="Gene3D" id="3.90.1720.80">
    <property type="match status" value="1"/>
</dbReference>
<accession>A0A376C0S8</accession>
<proteinExistence type="predicted"/>
<reference evidence="1 2" key="1">
    <citation type="submission" date="2018-06" db="EMBL/GenBank/DDBJ databases">
        <authorList>
            <consortium name="Pathogen Informatics"/>
            <person name="Doyle S."/>
        </authorList>
    </citation>
    <scope>NUCLEOTIDE SEQUENCE [LARGE SCALE GENOMIC DNA]</scope>
    <source>
        <strain evidence="1 2">NCTC11661</strain>
    </source>
</reference>
<dbReference type="Pfam" id="PF14113">
    <property type="entry name" value="Tae4"/>
    <property type="match status" value="1"/>
</dbReference>
<dbReference type="EMBL" id="UFTJ01000002">
    <property type="protein sequence ID" value="SSZ55757.1"/>
    <property type="molecule type" value="Genomic_DNA"/>
</dbReference>
<sequence>MNPSLYYNLWKFHPGKRVFPCNVSVHKNQCAIRMGIALHESKVDLKTFHGAVCWENHSDGFKHILRAQELAYWIDKHPSIFGNKKVFTRKKFPKLHHSDFWKMKGIIFIQNGWGPTDHIDIWNGSEMKGGETNYIDRNFDAIWFWELI</sequence>
<evidence type="ECO:0008006" key="3">
    <source>
        <dbReference type="Google" id="ProtNLM"/>
    </source>
</evidence>
<protein>
    <recommendedName>
        <fullName evidence="3">Type VI secretion system (T6SS), amidase effector protein 4</fullName>
    </recommendedName>
</protein>
<evidence type="ECO:0000313" key="2">
    <source>
        <dbReference type="Proteomes" id="UP000255515"/>
    </source>
</evidence>
<dbReference type="AlphaFoldDB" id="A0A376C0S8"/>
<dbReference type="RefSeq" id="WP_002688948.1">
    <property type="nucleotide sequence ID" value="NZ_UFTJ01000002.1"/>
</dbReference>
<name>A0A376C0S8_9FLAO</name>
<organism evidence="1 2">
    <name type="scientific">Bergeyella zoohelcum</name>
    <dbReference type="NCBI Taxonomy" id="1015"/>
    <lineage>
        <taxon>Bacteria</taxon>
        <taxon>Pseudomonadati</taxon>
        <taxon>Bacteroidota</taxon>
        <taxon>Flavobacteriia</taxon>
        <taxon>Flavobacteriales</taxon>
        <taxon>Weeksellaceae</taxon>
        <taxon>Bergeyella</taxon>
    </lineage>
</organism>
<gene>
    <name evidence="1" type="ORF">NCTC11661_01155</name>
</gene>
<dbReference type="InterPro" id="IPR025562">
    <property type="entry name" value="Tae4"/>
</dbReference>
<dbReference type="Proteomes" id="UP000255515">
    <property type="component" value="Unassembled WGS sequence"/>
</dbReference>
<evidence type="ECO:0000313" key="1">
    <source>
        <dbReference type="EMBL" id="SSZ55757.1"/>
    </source>
</evidence>